<dbReference type="AlphaFoldDB" id="A0A409VUM4"/>
<dbReference type="InParanoid" id="A0A409VUM4"/>
<sequence>MPAQNTLYSSQGHRIDSTHPQAAVGTHHQSIPLDMLGQDSVVLPLVDRPPPLILNRTIPLPELTQISFSINKILASNWEHPEIDWDLSCRPSGARARAAIPSNVHNAFENIFDVPASAPAVVGPINIRVQVAALPCGAISVMSGRETNSTVVTVRDVLLAVYGAVRSEALRSRGLTHLQSYTRFYNSTPSTSAWWDGSRQRQVELKEEQVVSIIRDHMKGMTRWTGLYQSANEDNVWILKTGRGSYW</sequence>
<dbReference type="OrthoDB" id="3172906at2759"/>
<evidence type="ECO:0000313" key="3">
    <source>
        <dbReference type="EMBL" id="PPQ69949.1"/>
    </source>
</evidence>
<gene>
    <name evidence="3" type="ORF">CVT25_001995</name>
</gene>
<reference evidence="3 4" key="1">
    <citation type="journal article" date="2018" name="Evol. Lett.">
        <title>Horizontal gene cluster transfer increased hallucinogenic mushroom diversity.</title>
        <authorList>
            <person name="Reynolds H.T."/>
            <person name="Vijayakumar V."/>
            <person name="Gluck-Thaler E."/>
            <person name="Korotkin H.B."/>
            <person name="Matheny P.B."/>
            <person name="Slot J.C."/>
        </authorList>
    </citation>
    <scope>NUCLEOTIDE SEQUENCE [LARGE SCALE GENOMIC DNA]</scope>
    <source>
        <strain evidence="3 4">2631</strain>
    </source>
</reference>
<protein>
    <recommendedName>
        <fullName evidence="2">DUF6699 domain-containing protein</fullName>
    </recommendedName>
</protein>
<comment type="caution">
    <text evidence="3">The sequence shown here is derived from an EMBL/GenBank/DDBJ whole genome shotgun (WGS) entry which is preliminary data.</text>
</comment>
<name>A0A409VUM4_PSICY</name>
<feature type="compositionally biased region" description="Polar residues" evidence="1">
    <location>
        <begin position="1"/>
        <end position="12"/>
    </location>
</feature>
<evidence type="ECO:0000313" key="4">
    <source>
        <dbReference type="Proteomes" id="UP000283269"/>
    </source>
</evidence>
<accession>A0A409VUM4</accession>
<dbReference type="Pfam" id="PF20415">
    <property type="entry name" value="DUF6699"/>
    <property type="match status" value="1"/>
</dbReference>
<feature type="domain" description="DUF6699" evidence="2">
    <location>
        <begin position="83"/>
        <end position="230"/>
    </location>
</feature>
<dbReference type="InterPro" id="IPR046522">
    <property type="entry name" value="DUF6699"/>
</dbReference>
<dbReference type="EMBL" id="NHYD01003919">
    <property type="protein sequence ID" value="PPQ69949.1"/>
    <property type="molecule type" value="Genomic_DNA"/>
</dbReference>
<keyword evidence="4" id="KW-1185">Reference proteome</keyword>
<organism evidence="3 4">
    <name type="scientific">Psilocybe cyanescens</name>
    <dbReference type="NCBI Taxonomy" id="93625"/>
    <lineage>
        <taxon>Eukaryota</taxon>
        <taxon>Fungi</taxon>
        <taxon>Dikarya</taxon>
        <taxon>Basidiomycota</taxon>
        <taxon>Agaricomycotina</taxon>
        <taxon>Agaricomycetes</taxon>
        <taxon>Agaricomycetidae</taxon>
        <taxon>Agaricales</taxon>
        <taxon>Agaricineae</taxon>
        <taxon>Strophariaceae</taxon>
        <taxon>Psilocybe</taxon>
    </lineage>
</organism>
<feature type="region of interest" description="Disordered" evidence="1">
    <location>
        <begin position="1"/>
        <end position="26"/>
    </location>
</feature>
<evidence type="ECO:0000259" key="2">
    <source>
        <dbReference type="Pfam" id="PF20415"/>
    </source>
</evidence>
<dbReference type="Proteomes" id="UP000283269">
    <property type="component" value="Unassembled WGS sequence"/>
</dbReference>
<evidence type="ECO:0000256" key="1">
    <source>
        <dbReference type="SAM" id="MobiDB-lite"/>
    </source>
</evidence>
<proteinExistence type="predicted"/>